<feature type="transmembrane region" description="Helical" evidence="6">
    <location>
        <begin position="956"/>
        <end position="976"/>
    </location>
</feature>
<evidence type="ECO:0000256" key="4">
    <source>
        <dbReference type="ARBA" id="ARBA00023136"/>
    </source>
</evidence>
<comment type="caution">
    <text evidence="10">The sequence shown here is derived from an EMBL/GenBank/DDBJ whole genome shotgun (WGS) entry which is preliminary data.</text>
</comment>
<feature type="compositionally biased region" description="Basic and acidic residues" evidence="5">
    <location>
        <begin position="32"/>
        <end position="42"/>
    </location>
</feature>
<reference evidence="10 11" key="1">
    <citation type="submission" date="2016-06" db="EMBL/GenBank/DDBJ databases">
        <title>Evolution of pathogenesis and genome organization in the Tremellales.</title>
        <authorList>
            <person name="Cuomo C."/>
            <person name="Litvintseva A."/>
            <person name="Heitman J."/>
            <person name="Chen Y."/>
            <person name="Sun S."/>
            <person name="Springer D."/>
            <person name="Dromer F."/>
            <person name="Young S."/>
            <person name="Zeng Q."/>
            <person name="Chapman S."/>
            <person name="Gujja S."/>
            <person name="Saif S."/>
            <person name="Birren B."/>
        </authorList>
    </citation>
    <scope>NUCLEOTIDE SEQUENCE [LARGE SCALE GENOMIC DNA]</scope>
    <source>
        <strain evidence="10 11">CBS 6039</strain>
    </source>
</reference>
<gene>
    <name evidence="10" type="ORF">L202_05534</name>
</gene>
<dbReference type="PANTHER" id="PTHR37994:SF1">
    <property type="entry name" value="ER TRANSPORTER 6TM N-TERMINAL DOMAIN-CONTAINING PROTEIN"/>
    <property type="match status" value="1"/>
</dbReference>
<feature type="compositionally biased region" description="Basic and acidic residues" evidence="5">
    <location>
        <begin position="512"/>
        <end position="524"/>
    </location>
</feature>
<feature type="transmembrane region" description="Helical" evidence="6">
    <location>
        <begin position="269"/>
        <end position="287"/>
    </location>
</feature>
<feature type="domain" description="DUF2421" evidence="7">
    <location>
        <begin position="973"/>
        <end position="1190"/>
    </location>
</feature>
<dbReference type="Proteomes" id="UP000094065">
    <property type="component" value="Unassembled WGS sequence"/>
</dbReference>
<feature type="transmembrane region" description="Helical" evidence="6">
    <location>
        <begin position="889"/>
        <end position="910"/>
    </location>
</feature>
<evidence type="ECO:0008006" key="12">
    <source>
        <dbReference type="Google" id="ProtNLM"/>
    </source>
</evidence>
<evidence type="ECO:0000256" key="3">
    <source>
        <dbReference type="ARBA" id="ARBA00022989"/>
    </source>
</evidence>
<dbReference type="EMBL" id="AWGJ01000008">
    <property type="protein sequence ID" value="ODN76971.1"/>
    <property type="molecule type" value="Genomic_DNA"/>
</dbReference>
<protein>
    <recommendedName>
        <fullName evidence="12">ER transporter 6TM N-terminal domain-containing protein</fullName>
    </recommendedName>
</protein>
<feature type="transmembrane region" description="Helical" evidence="6">
    <location>
        <begin position="299"/>
        <end position="318"/>
    </location>
</feature>
<accession>A0A1E3HND9</accession>
<dbReference type="Pfam" id="PF10337">
    <property type="entry name" value="ArAE_2_N"/>
    <property type="match status" value="1"/>
</dbReference>
<evidence type="ECO:0000256" key="5">
    <source>
        <dbReference type="SAM" id="MobiDB-lite"/>
    </source>
</evidence>
<dbReference type="InterPro" id="IPR018823">
    <property type="entry name" value="ArAE_2_N"/>
</dbReference>
<keyword evidence="2 6" id="KW-0812">Transmembrane</keyword>
<feature type="transmembrane region" description="Helical" evidence="6">
    <location>
        <begin position="205"/>
        <end position="226"/>
    </location>
</feature>
<dbReference type="Pfam" id="PF10334">
    <property type="entry name" value="BRE4"/>
    <property type="match status" value="1"/>
</dbReference>
<keyword evidence="11" id="KW-1185">Reference proteome</keyword>
<dbReference type="InterPro" id="IPR018820">
    <property type="entry name" value="BRE4-related_DUF2421"/>
</dbReference>
<feature type="domain" description="Integral membrane bound transporter" evidence="9">
    <location>
        <begin position="864"/>
        <end position="969"/>
    </location>
</feature>
<organism evidence="10 11">
    <name type="scientific">Cryptococcus amylolentus CBS 6039</name>
    <dbReference type="NCBI Taxonomy" id="1295533"/>
    <lineage>
        <taxon>Eukaryota</taxon>
        <taxon>Fungi</taxon>
        <taxon>Dikarya</taxon>
        <taxon>Basidiomycota</taxon>
        <taxon>Agaricomycotina</taxon>
        <taxon>Tremellomycetes</taxon>
        <taxon>Tremellales</taxon>
        <taxon>Cryptococcaceae</taxon>
        <taxon>Cryptococcus</taxon>
    </lineage>
</organism>
<feature type="region of interest" description="Disordered" evidence="5">
    <location>
        <begin position="498"/>
        <end position="560"/>
    </location>
</feature>
<dbReference type="Pfam" id="PF13515">
    <property type="entry name" value="FUSC_2"/>
    <property type="match status" value="1"/>
</dbReference>
<dbReference type="AlphaFoldDB" id="A0A1E3HND9"/>
<dbReference type="STRING" id="1295533.A0A1E3HND9"/>
<keyword evidence="3 6" id="KW-1133">Transmembrane helix</keyword>
<feature type="transmembrane region" description="Helical" evidence="6">
    <location>
        <begin position="916"/>
        <end position="935"/>
    </location>
</feature>
<evidence type="ECO:0000259" key="9">
    <source>
        <dbReference type="Pfam" id="PF13515"/>
    </source>
</evidence>
<evidence type="ECO:0000313" key="11">
    <source>
        <dbReference type="Proteomes" id="UP000094065"/>
    </source>
</evidence>
<dbReference type="GeneID" id="30156843"/>
<evidence type="ECO:0000256" key="6">
    <source>
        <dbReference type="SAM" id="Phobius"/>
    </source>
</evidence>
<evidence type="ECO:0000256" key="2">
    <source>
        <dbReference type="ARBA" id="ARBA00022692"/>
    </source>
</evidence>
<feature type="transmembrane region" description="Helical" evidence="6">
    <location>
        <begin position="862"/>
        <end position="882"/>
    </location>
</feature>
<dbReference type="OrthoDB" id="2274698at2759"/>
<comment type="subcellular location">
    <subcellularLocation>
        <location evidence="1">Membrane</location>
        <topology evidence="1">Multi-pass membrane protein</topology>
    </subcellularLocation>
</comment>
<name>A0A1E3HND9_9TREE</name>
<evidence type="ECO:0000256" key="1">
    <source>
        <dbReference type="ARBA" id="ARBA00004141"/>
    </source>
</evidence>
<evidence type="ECO:0000259" key="8">
    <source>
        <dbReference type="Pfam" id="PF10337"/>
    </source>
</evidence>
<dbReference type="RefSeq" id="XP_018992345.1">
    <property type="nucleotide sequence ID" value="XM_019139854.1"/>
</dbReference>
<feature type="compositionally biased region" description="Polar residues" evidence="5">
    <location>
        <begin position="95"/>
        <end position="108"/>
    </location>
</feature>
<feature type="compositionally biased region" description="Polar residues" evidence="5">
    <location>
        <begin position="501"/>
        <end position="511"/>
    </location>
</feature>
<feature type="domain" description="Putative ER transporter 6TM N-terminal" evidence="8">
    <location>
        <begin position="140"/>
        <end position="692"/>
    </location>
</feature>
<proteinExistence type="predicted"/>
<feature type="transmembrane region" description="Helical" evidence="6">
    <location>
        <begin position="324"/>
        <end position="347"/>
    </location>
</feature>
<feature type="region of interest" description="Disordered" evidence="5">
    <location>
        <begin position="1"/>
        <end position="112"/>
    </location>
</feature>
<evidence type="ECO:0000259" key="7">
    <source>
        <dbReference type="Pfam" id="PF10334"/>
    </source>
</evidence>
<evidence type="ECO:0000313" key="10">
    <source>
        <dbReference type="EMBL" id="ODN76971.1"/>
    </source>
</evidence>
<keyword evidence="4 6" id="KW-0472">Membrane</keyword>
<sequence length="1190" mass="132758">MPPQDSVSPLGLKPPAITLVRTDLESEPSNDSSHDSPDDRAPAHFTLPALQSPKRSHVRIESQDTAALPPSEQGAEDHRSHTKRPSFAITAEGKNATNTSRRSLSGDNSGDRAMRSWPEKMVTFAQLCAQKIAEHRYFSWIGPKLTWGKLKPVLRSAVSSWLGLVLIVIVPVERAIGTGSFFILIVGFMMPPYEPVVQTLEKYLNLFLFASMSWVWVIIAIAIAGATRGPLDLDKVAKAEAKWGFLKESNPTKYQQRIIFDGTYLQAKPAVVCAVFLSAGTGALLWWKLRTSPSPATFPLVLSCILIDVSLTTAAFYPTNVYDIGLIFFLPMAIQAGLGTLCSILIFPESVGHSFQSKFGGVLDPLASAMKSIDELFSEAEQTVADSEDDDFLSARDLQREREGFADRLENWAGRCKGIKTKLLQSLTGLPPLRAQQRYLSVDISYSRLSGEDLRNLFDRLALLQARSGGMAFFFDVIITNAKHSHLDSSAWSVQQVAQSRPGSRATSIRNESLDDRHDNSEYEVRDDDAATPALEVEDSAEGSHNPNHHSGSKRFSMPGILRRSGSPHGILNSHRGSHMSLLDHLRKSQQPVGIYESTRYMDIERNFAVDTAQVLEQLDILARGCVPVIRGCQSALSKASQWIVNVNHDRHIMTWASQQTQNHKKGALDDELSQVIATLQGALDDFQISRLQIIQPYKHLFDPNYPTETSLRGKMHFRGLFQNFVAQYHLIEFSTALLELLRMMQDLDRSRPDRRMWFPRVSSMLSHLQHSQKEKHLTEGDEEGHDNDAAFNRDEDELLGEAKTRNPEYKPFDSPWLNLVAKAIKVLDIFQSRSSMFAVKAAMLGALTTLPNFIAWVSVSWLSRVVASSWGCLLGMVIWYISSGHGQGNPYGVAAACAVIFPIAAFFRVHFPGPVLTAVMLPVTMGLVIGYSYYNGTIGPLTHAEWGWDVAWRRFLCVLIGISAAWVFSYVPPVYSAKRAIRYSYARTIGITGSILCEILSHANDPHYHLKEDDEILKQLIAWRSKLNKLGARHINATREKSLRGKWPEERYKALFETLQDTLSLLSQLNHVLTQLDRPWRKALLDRTRLSDPMFLGDVLVVLSMCSTALKAGSSLPQITPSPLVARFRMGKTKGLDLPLDPTDQSTELPGLVTVDVLESDNYMRYALGITTTFSLVSRLDRIVVICKT</sequence>
<dbReference type="InterPro" id="IPR049453">
    <property type="entry name" value="Memb_transporter_dom"/>
</dbReference>
<dbReference type="PANTHER" id="PTHR37994">
    <property type="entry name" value="ARAE_2_N DOMAIN-CONTAINING PROTEIN-RELATED"/>
    <property type="match status" value="1"/>
</dbReference>